<keyword evidence="5" id="KW-0560">Oxidoreductase</keyword>
<dbReference type="GO" id="GO:0045454">
    <property type="term" value="P:cell redox homeostasis"/>
    <property type="evidence" value="ECO:0007669"/>
    <property type="project" value="TreeGrafter"/>
</dbReference>
<dbReference type="InterPro" id="IPR050924">
    <property type="entry name" value="Peroxiredoxin_BCP/PrxQ"/>
</dbReference>
<dbReference type="EC" id="1.11.1.24" evidence="2"/>
<accession>A0A4Q9B416</accession>
<comment type="function">
    <text evidence="1">Thiol-specific peroxidase that catalyzes the reduction of hydrogen peroxide and organic hydroperoxides to water and alcohols, respectively. Plays a role in cell protection against oxidative stress by detoxifying peroxides and as sensor of hydrogen peroxide-mediated signaling events.</text>
</comment>
<dbReference type="PANTHER" id="PTHR42801">
    <property type="entry name" value="THIOREDOXIN-DEPENDENT PEROXIDE REDUCTASE"/>
    <property type="match status" value="1"/>
</dbReference>
<dbReference type="RefSeq" id="WP_130842074.1">
    <property type="nucleotide sequence ID" value="NZ_SIJL01000009.1"/>
</dbReference>
<dbReference type="Pfam" id="PF00578">
    <property type="entry name" value="AhpC-TSA"/>
    <property type="match status" value="1"/>
</dbReference>
<keyword evidence="13" id="KW-1185">Reference proteome</keyword>
<evidence type="ECO:0000256" key="5">
    <source>
        <dbReference type="ARBA" id="ARBA00023002"/>
    </source>
</evidence>
<evidence type="ECO:0000313" key="12">
    <source>
        <dbReference type="EMBL" id="TBH20039.1"/>
    </source>
</evidence>
<evidence type="ECO:0000256" key="8">
    <source>
        <dbReference type="ARBA" id="ARBA00032824"/>
    </source>
</evidence>
<dbReference type="PROSITE" id="PS51352">
    <property type="entry name" value="THIOREDOXIN_2"/>
    <property type="match status" value="1"/>
</dbReference>
<comment type="catalytic activity">
    <reaction evidence="10">
        <text>a hydroperoxide + [thioredoxin]-dithiol = an alcohol + [thioredoxin]-disulfide + H2O</text>
        <dbReference type="Rhea" id="RHEA:62620"/>
        <dbReference type="Rhea" id="RHEA-COMP:10698"/>
        <dbReference type="Rhea" id="RHEA-COMP:10700"/>
        <dbReference type="ChEBI" id="CHEBI:15377"/>
        <dbReference type="ChEBI" id="CHEBI:29950"/>
        <dbReference type="ChEBI" id="CHEBI:30879"/>
        <dbReference type="ChEBI" id="CHEBI:35924"/>
        <dbReference type="ChEBI" id="CHEBI:50058"/>
        <dbReference type="EC" id="1.11.1.24"/>
    </reaction>
</comment>
<dbReference type="GO" id="GO:0034599">
    <property type="term" value="P:cellular response to oxidative stress"/>
    <property type="evidence" value="ECO:0007669"/>
    <property type="project" value="TreeGrafter"/>
</dbReference>
<dbReference type="Gene3D" id="3.40.30.10">
    <property type="entry name" value="Glutaredoxin"/>
    <property type="match status" value="1"/>
</dbReference>
<evidence type="ECO:0000313" key="13">
    <source>
        <dbReference type="Proteomes" id="UP000292858"/>
    </source>
</evidence>
<comment type="similarity">
    <text evidence="9">Belongs to the peroxiredoxin family. BCP/PrxQ subfamily.</text>
</comment>
<evidence type="ECO:0000256" key="7">
    <source>
        <dbReference type="ARBA" id="ARBA00023284"/>
    </source>
</evidence>
<comment type="caution">
    <text evidence="12">The sequence shown here is derived from an EMBL/GenBank/DDBJ whole genome shotgun (WGS) entry which is preliminary data.</text>
</comment>
<dbReference type="PANTHER" id="PTHR42801:SF4">
    <property type="entry name" value="AHPC_TSA FAMILY PROTEIN"/>
    <property type="match status" value="1"/>
</dbReference>
<dbReference type="CDD" id="cd03017">
    <property type="entry name" value="PRX_BCP"/>
    <property type="match status" value="1"/>
</dbReference>
<dbReference type="Proteomes" id="UP000292858">
    <property type="component" value="Unassembled WGS sequence"/>
</dbReference>
<evidence type="ECO:0000256" key="10">
    <source>
        <dbReference type="ARBA" id="ARBA00049091"/>
    </source>
</evidence>
<name>A0A4Q9B416_9DEIN</name>
<evidence type="ECO:0000259" key="11">
    <source>
        <dbReference type="PROSITE" id="PS51352"/>
    </source>
</evidence>
<dbReference type="GO" id="GO:0005737">
    <property type="term" value="C:cytoplasm"/>
    <property type="evidence" value="ECO:0007669"/>
    <property type="project" value="TreeGrafter"/>
</dbReference>
<protein>
    <recommendedName>
        <fullName evidence="2">thioredoxin-dependent peroxiredoxin</fullName>
        <ecNumber evidence="2">1.11.1.24</ecNumber>
    </recommendedName>
    <alternativeName>
        <fullName evidence="8">Thioredoxin peroxidase</fullName>
    </alternativeName>
</protein>
<keyword evidence="4" id="KW-0049">Antioxidant</keyword>
<evidence type="ECO:0000256" key="4">
    <source>
        <dbReference type="ARBA" id="ARBA00022862"/>
    </source>
</evidence>
<reference evidence="12 13" key="1">
    <citation type="submission" date="2019-02" db="EMBL/GenBank/DDBJ databases">
        <title>Thermus sp. a novel from hot spring.</title>
        <authorList>
            <person name="Zhao Z."/>
        </authorList>
    </citation>
    <scope>NUCLEOTIDE SEQUENCE [LARGE SCALE GENOMIC DNA]</scope>
    <source>
        <strain evidence="12 13">CFH 72773T</strain>
    </source>
</reference>
<dbReference type="EMBL" id="SIJL01000009">
    <property type="protein sequence ID" value="TBH20039.1"/>
    <property type="molecule type" value="Genomic_DNA"/>
</dbReference>
<dbReference type="InterPro" id="IPR036249">
    <property type="entry name" value="Thioredoxin-like_sf"/>
</dbReference>
<dbReference type="InterPro" id="IPR013766">
    <property type="entry name" value="Thioredoxin_domain"/>
</dbReference>
<evidence type="ECO:0000256" key="3">
    <source>
        <dbReference type="ARBA" id="ARBA00022559"/>
    </source>
</evidence>
<dbReference type="AlphaFoldDB" id="A0A4Q9B416"/>
<dbReference type="SUPFAM" id="SSF52833">
    <property type="entry name" value="Thioredoxin-like"/>
    <property type="match status" value="1"/>
</dbReference>
<sequence>MHPVVLLLWGFLRARALAPGDKAPLLQAQDSYGRPVDLRGTWAVLWFYPKAHSPGCTFQAKRYSELYEEFRRLGVQVYGVSHDPASEQCAFLERLALQGGMIPDRDGRLARAYGVRSLFGFYSRDTVLIHPEGRIERVWRGVNPLKDADTVLAYLKGRLR</sequence>
<proteinExistence type="inferred from homology"/>
<dbReference type="OrthoDB" id="31831at2"/>
<evidence type="ECO:0000256" key="9">
    <source>
        <dbReference type="ARBA" id="ARBA00038489"/>
    </source>
</evidence>
<keyword evidence="3" id="KW-0575">Peroxidase</keyword>
<evidence type="ECO:0000256" key="6">
    <source>
        <dbReference type="ARBA" id="ARBA00023157"/>
    </source>
</evidence>
<evidence type="ECO:0000256" key="1">
    <source>
        <dbReference type="ARBA" id="ARBA00003330"/>
    </source>
</evidence>
<keyword evidence="7" id="KW-0676">Redox-active center</keyword>
<dbReference type="GO" id="GO:0008379">
    <property type="term" value="F:thioredoxin peroxidase activity"/>
    <property type="evidence" value="ECO:0007669"/>
    <property type="project" value="TreeGrafter"/>
</dbReference>
<evidence type="ECO:0000256" key="2">
    <source>
        <dbReference type="ARBA" id="ARBA00013017"/>
    </source>
</evidence>
<gene>
    <name evidence="12" type="ORF">ETP66_07800</name>
</gene>
<feature type="domain" description="Thioredoxin" evidence="11">
    <location>
        <begin position="17"/>
        <end position="160"/>
    </location>
</feature>
<keyword evidence="6" id="KW-1015">Disulfide bond</keyword>
<organism evidence="12 13">
    <name type="scientific">Thermus thermamylovorans</name>
    <dbReference type="NCBI Taxonomy" id="2509362"/>
    <lineage>
        <taxon>Bacteria</taxon>
        <taxon>Thermotogati</taxon>
        <taxon>Deinococcota</taxon>
        <taxon>Deinococci</taxon>
        <taxon>Thermales</taxon>
        <taxon>Thermaceae</taxon>
        <taxon>Thermus</taxon>
    </lineage>
</organism>
<dbReference type="InterPro" id="IPR000866">
    <property type="entry name" value="AhpC/TSA"/>
</dbReference>